<evidence type="ECO:0000256" key="7">
    <source>
        <dbReference type="SAM" id="Phobius"/>
    </source>
</evidence>
<protein>
    <submittedName>
        <fullName evidence="10">Cytochrome c biogenesis protein CcsA</fullName>
    </submittedName>
</protein>
<dbReference type="PANTHER" id="PTHR30071">
    <property type="entry name" value="HEME EXPORTER PROTEIN C"/>
    <property type="match status" value="1"/>
</dbReference>
<feature type="transmembrane region" description="Helical" evidence="7">
    <location>
        <begin position="838"/>
        <end position="854"/>
    </location>
</feature>
<comment type="subcellular location">
    <subcellularLocation>
        <location evidence="1">Membrane</location>
        <topology evidence="1">Multi-pass membrane protein</topology>
    </subcellularLocation>
</comment>
<dbReference type="InterPro" id="IPR045062">
    <property type="entry name" value="Cyt_c_biogenesis_CcsA/CcmC"/>
</dbReference>
<feature type="transmembrane region" description="Helical" evidence="7">
    <location>
        <begin position="425"/>
        <end position="444"/>
    </location>
</feature>
<gene>
    <name evidence="10" type="primary">ccsA</name>
    <name evidence="10" type="ORF">RM549_00555</name>
</gene>
<dbReference type="Proteomes" id="UP001261624">
    <property type="component" value="Unassembled WGS sequence"/>
</dbReference>
<dbReference type="PANTHER" id="PTHR30071:SF1">
    <property type="entry name" value="CYTOCHROME B_B6 PROTEIN-RELATED"/>
    <property type="match status" value="1"/>
</dbReference>
<dbReference type="RefSeq" id="WP_311679636.1">
    <property type="nucleotide sequence ID" value="NZ_JAVRHM010000001.1"/>
</dbReference>
<evidence type="ECO:0000259" key="9">
    <source>
        <dbReference type="Pfam" id="PF05140"/>
    </source>
</evidence>
<keyword evidence="3" id="KW-0201">Cytochrome c-type biogenesis</keyword>
<reference evidence="10 11" key="1">
    <citation type="submission" date="2023-09" db="EMBL/GenBank/DDBJ databases">
        <authorList>
            <person name="Rey-Velasco X."/>
        </authorList>
    </citation>
    <scope>NUCLEOTIDE SEQUENCE [LARGE SCALE GENOMIC DNA]</scope>
    <source>
        <strain evidence="10 11">F188</strain>
    </source>
</reference>
<evidence type="ECO:0000313" key="10">
    <source>
        <dbReference type="EMBL" id="MDT0688258.1"/>
    </source>
</evidence>
<dbReference type="EMBL" id="JAVRHM010000001">
    <property type="protein sequence ID" value="MDT0688258.1"/>
    <property type="molecule type" value="Genomic_DNA"/>
</dbReference>
<dbReference type="Pfam" id="PF05140">
    <property type="entry name" value="ResB"/>
    <property type="match status" value="1"/>
</dbReference>
<dbReference type="Pfam" id="PF01578">
    <property type="entry name" value="Cytochrom_C_asm"/>
    <property type="match status" value="1"/>
</dbReference>
<dbReference type="InterPro" id="IPR007816">
    <property type="entry name" value="ResB-like_domain"/>
</dbReference>
<feature type="transmembrane region" description="Helical" evidence="7">
    <location>
        <begin position="76"/>
        <end position="97"/>
    </location>
</feature>
<feature type="transmembrane region" description="Helical" evidence="7">
    <location>
        <begin position="804"/>
        <end position="826"/>
    </location>
</feature>
<organism evidence="10 11">
    <name type="scientific">Autumnicola patrickiae</name>
    <dbReference type="NCBI Taxonomy" id="3075591"/>
    <lineage>
        <taxon>Bacteria</taxon>
        <taxon>Pseudomonadati</taxon>
        <taxon>Bacteroidota</taxon>
        <taxon>Flavobacteriia</taxon>
        <taxon>Flavobacteriales</taxon>
        <taxon>Flavobacteriaceae</taxon>
        <taxon>Autumnicola</taxon>
    </lineage>
</organism>
<feature type="transmembrane region" description="Helical" evidence="7">
    <location>
        <begin position="496"/>
        <end position="516"/>
    </location>
</feature>
<keyword evidence="4 7" id="KW-1133">Transmembrane helix</keyword>
<feature type="transmembrane region" description="Helical" evidence="7">
    <location>
        <begin position="983"/>
        <end position="1001"/>
    </location>
</feature>
<feature type="transmembrane region" description="Helical" evidence="7">
    <location>
        <begin position="1049"/>
        <end position="1068"/>
    </location>
</feature>
<keyword evidence="5 7" id="KW-0472">Membrane</keyword>
<comment type="caution">
    <text evidence="10">The sequence shown here is derived from an EMBL/GenBank/DDBJ whole genome shotgun (WGS) entry which is preliminary data.</text>
</comment>
<evidence type="ECO:0000313" key="11">
    <source>
        <dbReference type="Proteomes" id="UP001261624"/>
    </source>
</evidence>
<keyword evidence="11" id="KW-1185">Reference proteome</keyword>
<evidence type="ECO:0000256" key="6">
    <source>
        <dbReference type="SAM" id="MobiDB-lite"/>
    </source>
</evidence>
<feature type="transmembrane region" description="Helical" evidence="7">
    <location>
        <begin position="861"/>
        <end position="880"/>
    </location>
</feature>
<evidence type="ECO:0000256" key="4">
    <source>
        <dbReference type="ARBA" id="ARBA00022989"/>
    </source>
</evidence>
<keyword evidence="2 7" id="KW-0812">Transmembrane</keyword>
<feature type="transmembrane region" description="Helical" evidence="7">
    <location>
        <begin position="772"/>
        <end position="792"/>
    </location>
</feature>
<dbReference type="InterPro" id="IPR002541">
    <property type="entry name" value="Cyt_c_assembly"/>
</dbReference>
<evidence type="ECO:0000256" key="1">
    <source>
        <dbReference type="ARBA" id="ARBA00004141"/>
    </source>
</evidence>
<feature type="transmembrane region" description="Helical" evidence="7">
    <location>
        <begin position="46"/>
        <end position="64"/>
    </location>
</feature>
<feature type="region of interest" description="Disordered" evidence="6">
    <location>
        <begin position="463"/>
        <end position="485"/>
    </location>
</feature>
<evidence type="ECO:0000259" key="8">
    <source>
        <dbReference type="Pfam" id="PF01578"/>
    </source>
</evidence>
<feature type="transmembrane region" description="Helical" evidence="7">
    <location>
        <begin position="900"/>
        <end position="926"/>
    </location>
</feature>
<feature type="domain" description="ResB-like" evidence="9">
    <location>
        <begin position="341"/>
        <end position="413"/>
    </location>
</feature>
<name>A0ABU3DX89_9FLAO</name>
<feature type="domain" description="Cytochrome c assembly protein" evidence="8">
    <location>
        <begin position="832"/>
        <end position="1036"/>
    </location>
</feature>
<evidence type="ECO:0000256" key="2">
    <source>
        <dbReference type="ARBA" id="ARBA00022692"/>
    </source>
</evidence>
<sequence length="1082" mass="122659">MKLVKFLFSTKVSFLLIIAFAGAMGVATFIENDYGTAVAREAVYEAWWFEVIMIWLAVNFIAHIKKYKLFTKKRWPLGVFHIAFVVMILGAGVTRYFGKEGVIHIREGEVKNTFYSAGNFMQLQGAGEDGTNTRFEKPLELSNYKFKPQTVTANVENRNFNITVEEYIKGAHKEFVAGKDTLIEVVVASGKEREDYLISKGDDLPIGELRFSTSGKETGNIRVFKQDSLWMIYSDKNMHVVEMTNQNIGILKAGETLPLQMRSLYQVDSAAFMIKGIYEGNKLVYHAEEDPEIAEELPDVVKLRVTNEAGYELLSAFSPLVSRDPQRHMFFVDGQKYSLAYGPREEVLPFALKLREFELERYPGSQSAASYASELQVIDHETNFPFRIFMNNVLDYKGYRFYQASYDTDEKGTVLSVSQDRPGTYITYFSYTLLTVGMFFTLFVKGSRFSILNRRLKTLKDKESGKSKIKNKKRGGEEVLPKEPTSAKPRISIPRFTTIALLAIILSLFFGLQAYAHEQVPDVSETVVPLEQAEAYGSLVVQDLDGRMKPLNTLANEITRKLSGSSTITIKQPGGEITLTAEQFLLAMQLDPGRFSVLPLIKVDAKKADAIFKAINHAPVSSISFQELIDEDGRYLLQDLVEEANRLKPAERNEAHKELLKVDERFNIFYAILRGDFLKLFPNRLDQNNTWFAANQFKMGFDEEDALFVKNITPLYLSAIGKGIASGNWSEAAEVLSYIHLFQQKAGEEVYPGEEKIQTEILYNKLNLGNRLFGIFWVLGIAMLILAIIKLFNQPKWLKYSWNTGLILAWAGLVVFTIHLLLRWYIAGRAPWSDGFEMLVFVAWCILLFGLLFGKKSHFTVPLGILFSGTLLFVAFLDWLNPEITNLMPVLHSYWLKIHVAIIVSGYAPLALAALLALLSLVLLIFKPVKPSKKWWRSMQELSMVNEMSITIGLFLLAVGTFLGGVWANESWGRYWAWDPKETWALISVMVYAFVLHLRLVPKLKNSLVLNIASLWAFSSIIMTSFGVNYYLSGLHSYASGDPVPIPGWVYWMVAILLVITVLAIVRYKKLSQLEKKDLMAV</sequence>
<accession>A0ABU3DX89</accession>
<proteinExistence type="predicted"/>
<feature type="transmembrane region" description="Helical" evidence="7">
    <location>
        <begin position="947"/>
        <end position="968"/>
    </location>
</feature>
<evidence type="ECO:0000256" key="5">
    <source>
        <dbReference type="ARBA" id="ARBA00023136"/>
    </source>
</evidence>
<feature type="transmembrane region" description="Helical" evidence="7">
    <location>
        <begin position="1008"/>
        <end position="1029"/>
    </location>
</feature>
<evidence type="ECO:0000256" key="3">
    <source>
        <dbReference type="ARBA" id="ARBA00022748"/>
    </source>
</evidence>
<feature type="transmembrane region" description="Helical" evidence="7">
    <location>
        <begin position="12"/>
        <end position="30"/>
    </location>
</feature>